<feature type="transmembrane region" description="Helical" evidence="1">
    <location>
        <begin position="110"/>
        <end position="127"/>
    </location>
</feature>
<keyword evidence="1" id="KW-0812">Transmembrane</keyword>
<dbReference type="Proteomes" id="UP000831785">
    <property type="component" value="Chromosome"/>
</dbReference>
<proteinExistence type="predicted"/>
<keyword evidence="1" id="KW-0472">Membrane</keyword>
<evidence type="ECO:0000313" key="2">
    <source>
        <dbReference type="EMBL" id="UOQ52386.1"/>
    </source>
</evidence>
<keyword evidence="3" id="KW-1185">Reference proteome</keyword>
<gene>
    <name evidence="2" type="ORF">MUN80_21870</name>
</gene>
<evidence type="ECO:0000313" key="3">
    <source>
        <dbReference type="Proteomes" id="UP000831785"/>
    </source>
</evidence>
<keyword evidence="1" id="KW-1133">Transmembrane helix</keyword>
<sequence>MKTFGLVLALLFFLGLSISGAEEVEYVEQLLKNGQTLQVPVAKLESGRKRRAVGFLLNGNLKFLPVSGAEYTSITPGDTMLVVYDPRTGHIMWPEEVTITKLRQKRQQKSASLLVVAVCAGWLLWRIKPA</sequence>
<dbReference type="EMBL" id="CP095049">
    <property type="protein sequence ID" value="UOQ52386.1"/>
    <property type="molecule type" value="Genomic_DNA"/>
</dbReference>
<accession>A0ABY4F6T8</accession>
<reference evidence="2 3" key="1">
    <citation type="submission" date="2022-04" db="EMBL/GenBank/DDBJ databases">
        <title>Hymenobacter sp. isolated from the air.</title>
        <authorList>
            <person name="Won M."/>
            <person name="Lee C.-M."/>
            <person name="Woen H.-Y."/>
            <person name="Kwon S.-W."/>
        </authorList>
    </citation>
    <scope>NUCLEOTIDE SEQUENCE [LARGE SCALE GENOMIC DNA]</scope>
    <source>
        <strain evidence="3">5116 S-27</strain>
    </source>
</reference>
<evidence type="ECO:0008006" key="4">
    <source>
        <dbReference type="Google" id="ProtNLM"/>
    </source>
</evidence>
<dbReference type="RefSeq" id="WP_244716338.1">
    <property type="nucleotide sequence ID" value="NZ_CP095049.1"/>
</dbReference>
<protein>
    <recommendedName>
        <fullName evidence="4">DUF3592 domain-containing protein</fullName>
    </recommendedName>
</protein>
<evidence type="ECO:0000256" key="1">
    <source>
        <dbReference type="SAM" id="Phobius"/>
    </source>
</evidence>
<organism evidence="2 3">
    <name type="scientific">Hymenobacter cellulosivorans</name>
    <dbReference type="NCBI Taxonomy" id="2932249"/>
    <lineage>
        <taxon>Bacteria</taxon>
        <taxon>Pseudomonadati</taxon>
        <taxon>Bacteroidota</taxon>
        <taxon>Cytophagia</taxon>
        <taxon>Cytophagales</taxon>
        <taxon>Hymenobacteraceae</taxon>
        <taxon>Hymenobacter</taxon>
    </lineage>
</organism>
<name>A0ABY4F6T8_9BACT</name>